<dbReference type="SUPFAM" id="SSF53474">
    <property type="entry name" value="alpha/beta-Hydrolases"/>
    <property type="match status" value="1"/>
</dbReference>
<protein>
    <recommendedName>
        <fullName evidence="2">AB hydrolase-1 domain-containing protein</fullName>
    </recommendedName>
</protein>
<feature type="domain" description="AB hydrolase-1" evidence="2">
    <location>
        <begin position="111"/>
        <end position="231"/>
    </location>
</feature>
<reference evidence="3 4" key="1">
    <citation type="journal article" date="2019" name="Nat. Ecol. Evol.">
        <title>Megaphylogeny resolves global patterns of mushroom evolution.</title>
        <authorList>
            <person name="Varga T."/>
            <person name="Krizsan K."/>
            <person name="Foldi C."/>
            <person name="Dima B."/>
            <person name="Sanchez-Garcia M."/>
            <person name="Sanchez-Ramirez S."/>
            <person name="Szollosi G.J."/>
            <person name="Szarkandi J.G."/>
            <person name="Papp V."/>
            <person name="Albert L."/>
            <person name="Andreopoulos W."/>
            <person name="Angelini C."/>
            <person name="Antonin V."/>
            <person name="Barry K.W."/>
            <person name="Bougher N.L."/>
            <person name="Buchanan P."/>
            <person name="Buyck B."/>
            <person name="Bense V."/>
            <person name="Catcheside P."/>
            <person name="Chovatia M."/>
            <person name="Cooper J."/>
            <person name="Damon W."/>
            <person name="Desjardin D."/>
            <person name="Finy P."/>
            <person name="Geml J."/>
            <person name="Haridas S."/>
            <person name="Hughes K."/>
            <person name="Justo A."/>
            <person name="Karasinski D."/>
            <person name="Kautmanova I."/>
            <person name="Kiss B."/>
            <person name="Kocsube S."/>
            <person name="Kotiranta H."/>
            <person name="LaButti K.M."/>
            <person name="Lechner B.E."/>
            <person name="Liimatainen K."/>
            <person name="Lipzen A."/>
            <person name="Lukacs Z."/>
            <person name="Mihaltcheva S."/>
            <person name="Morgado L.N."/>
            <person name="Niskanen T."/>
            <person name="Noordeloos M.E."/>
            <person name="Ohm R.A."/>
            <person name="Ortiz-Santana B."/>
            <person name="Ovrebo C."/>
            <person name="Racz N."/>
            <person name="Riley R."/>
            <person name="Savchenko A."/>
            <person name="Shiryaev A."/>
            <person name="Soop K."/>
            <person name="Spirin V."/>
            <person name="Szebenyi C."/>
            <person name="Tomsovsky M."/>
            <person name="Tulloss R.E."/>
            <person name="Uehling J."/>
            <person name="Grigoriev I.V."/>
            <person name="Vagvolgyi C."/>
            <person name="Papp T."/>
            <person name="Martin F.M."/>
            <person name="Miettinen O."/>
            <person name="Hibbett D.S."/>
            <person name="Nagy L.G."/>
        </authorList>
    </citation>
    <scope>NUCLEOTIDE SEQUENCE [LARGE SCALE GENOMIC DNA]</scope>
    <source>
        <strain evidence="3 4">CBS 962.96</strain>
    </source>
</reference>
<feature type="chain" id="PRO_5020243620" description="AB hydrolase-1 domain-containing protein" evidence="1">
    <location>
        <begin position="22"/>
        <end position="381"/>
    </location>
</feature>
<dbReference type="InterPro" id="IPR029058">
    <property type="entry name" value="AB_hydrolase_fold"/>
</dbReference>
<feature type="non-terminal residue" evidence="3">
    <location>
        <position position="1"/>
    </location>
</feature>
<dbReference type="OrthoDB" id="1743579at2759"/>
<sequence>MLLSSPIIPLSVLSLVAFAIAVPSRTRSGSYSCSEFSVPLTVSASTVKLNLTAPQNQIELTGLVAELSHLNATIGNEVTVGPATVNATYDIWSQLCVPDDFAPDGILEFAIHGLGFDHSYWNFKNGSQYNYAEAALEAGHAIFLYDRLSTGKSSKADGIQEAQLGTETAIATGLVDYLRTKLSFGKIVGLGHSYGSVQMLSLAAEHGNLFDATVLTGFSAFAGGLPTTFASFDLKIASEVDPEKYGSLESSYTITEDATNEQLVFFAYPGFDPKIFEETIKIKSTITVGQVLTISNGFQLAQNYTNPVAVVTGENDIGFCGGDCNTPVGGAPNVLATVSGLFPAASNFSVYIPENTGHGLNMHLTAPETYRFIQQWIKEVL</sequence>
<evidence type="ECO:0000259" key="2">
    <source>
        <dbReference type="Pfam" id="PF12697"/>
    </source>
</evidence>
<evidence type="ECO:0000256" key="1">
    <source>
        <dbReference type="SAM" id="SignalP"/>
    </source>
</evidence>
<keyword evidence="1" id="KW-0732">Signal</keyword>
<dbReference type="InterPro" id="IPR000073">
    <property type="entry name" value="AB_hydrolase_1"/>
</dbReference>
<proteinExistence type="predicted"/>
<dbReference type="Proteomes" id="UP000297245">
    <property type="component" value="Unassembled WGS sequence"/>
</dbReference>
<dbReference type="EMBL" id="ML179307">
    <property type="protein sequence ID" value="THU91384.1"/>
    <property type="molecule type" value="Genomic_DNA"/>
</dbReference>
<name>A0A4S8LPX5_DENBC</name>
<organism evidence="3 4">
    <name type="scientific">Dendrothele bispora (strain CBS 962.96)</name>
    <dbReference type="NCBI Taxonomy" id="1314807"/>
    <lineage>
        <taxon>Eukaryota</taxon>
        <taxon>Fungi</taxon>
        <taxon>Dikarya</taxon>
        <taxon>Basidiomycota</taxon>
        <taxon>Agaricomycotina</taxon>
        <taxon>Agaricomycetes</taxon>
        <taxon>Agaricomycetidae</taxon>
        <taxon>Agaricales</taxon>
        <taxon>Agaricales incertae sedis</taxon>
        <taxon>Dendrothele</taxon>
    </lineage>
</organism>
<feature type="signal peptide" evidence="1">
    <location>
        <begin position="1"/>
        <end position="21"/>
    </location>
</feature>
<dbReference type="Gene3D" id="3.40.50.1820">
    <property type="entry name" value="alpha/beta hydrolase"/>
    <property type="match status" value="1"/>
</dbReference>
<dbReference type="AlphaFoldDB" id="A0A4S8LPX5"/>
<gene>
    <name evidence="3" type="ORF">K435DRAFT_841046</name>
</gene>
<evidence type="ECO:0000313" key="3">
    <source>
        <dbReference type="EMBL" id="THU91384.1"/>
    </source>
</evidence>
<dbReference type="Pfam" id="PF12697">
    <property type="entry name" value="Abhydrolase_6"/>
    <property type="match status" value="1"/>
</dbReference>
<evidence type="ECO:0000313" key="4">
    <source>
        <dbReference type="Proteomes" id="UP000297245"/>
    </source>
</evidence>
<accession>A0A4S8LPX5</accession>
<keyword evidence="4" id="KW-1185">Reference proteome</keyword>